<dbReference type="AlphaFoldDB" id="A0A1G2PSK7"/>
<keyword evidence="4 7" id="KW-0812">Transmembrane</keyword>
<evidence type="ECO:0000256" key="7">
    <source>
        <dbReference type="SAM" id="Phobius"/>
    </source>
</evidence>
<proteinExistence type="inferred from homology"/>
<comment type="similarity">
    <text evidence="2">Belongs to the bacterial sugar transferase family.</text>
</comment>
<name>A0A1G2PSK7_9BACT</name>
<feature type="transmembrane region" description="Helical" evidence="7">
    <location>
        <begin position="20"/>
        <end position="45"/>
    </location>
</feature>
<dbReference type="PANTHER" id="PTHR30576:SF0">
    <property type="entry name" value="UNDECAPRENYL-PHOSPHATE N-ACETYLGALACTOSAMINYL 1-PHOSPHATE TRANSFERASE-RELATED"/>
    <property type="match status" value="1"/>
</dbReference>
<protein>
    <recommendedName>
        <fullName evidence="8">Bacterial sugar transferase domain-containing protein</fullName>
    </recommendedName>
</protein>
<accession>A0A1G2PSK7</accession>
<dbReference type="NCBIfam" id="TIGR03025">
    <property type="entry name" value="EPS_sugtrans"/>
    <property type="match status" value="1"/>
</dbReference>
<evidence type="ECO:0000256" key="3">
    <source>
        <dbReference type="ARBA" id="ARBA00022679"/>
    </source>
</evidence>
<comment type="caution">
    <text evidence="9">The sequence shown here is derived from an EMBL/GenBank/DDBJ whole genome shotgun (WGS) entry which is preliminary data.</text>
</comment>
<reference evidence="9 10" key="1">
    <citation type="journal article" date="2016" name="Nat. Commun.">
        <title>Thousands of microbial genomes shed light on interconnected biogeochemical processes in an aquifer system.</title>
        <authorList>
            <person name="Anantharaman K."/>
            <person name="Brown C.T."/>
            <person name="Hug L.A."/>
            <person name="Sharon I."/>
            <person name="Castelle C.J."/>
            <person name="Probst A.J."/>
            <person name="Thomas B.C."/>
            <person name="Singh A."/>
            <person name="Wilkins M.J."/>
            <person name="Karaoz U."/>
            <person name="Brodie E.L."/>
            <person name="Williams K.H."/>
            <person name="Hubbard S.S."/>
            <person name="Banfield J.F."/>
        </authorList>
    </citation>
    <scope>NUCLEOTIDE SEQUENCE [LARGE SCALE GENOMIC DNA]</scope>
</reference>
<dbReference type="GO" id="GO:0016020">
    <property type="term" value="C:membrane"/>
    <property type="evidence" value="ECO:0007669"/>
    <property type="project" value="UniProtKB-SubCell"/>
</dbReference>
<feature type="transmembrane region" description="Helical" evidence="7">
    <location>
        <begin position="130"/>
        <end position="151"/>
    </location>
</feature>
<keyword evidence="6 7" id="KW-0472">Membrane</keyword>
<dbReference type="InterPro" id="IPR003362">
    <property type="entry name" value="Bact_transf"/>
</dbReference>
<feature type="transmembrane region" description="Helical" evidence="7">
    <location>
        <begin position="286"/>
        <end position="307"/>
    </location>
</feature>
<dbReference type="GO" id="GO:0016780">
    <property type="term" value="F:phosphotransferase activity, for other substituted phosphate groups"/>
    <property type="evidence" value="ECO:0007669"/>
    <property type="project" value="TreeGrafter"/>
</dbReference>
<evidence type="ECO:0000256" key="1">
    <source>
        <dbReference type="ARBA" id="ARBA00004141"/>
    </source>
</evidence>
<feature type="transmembrane region" description="Helical" evidence="7">
    <location>
        <begin position="98"/>
        <end position="118"/>
    </location>
</feature>
<evidence type="ECO:0000313" key="10">
    <source>
        <dbReference type="Proteomes" id="UP000176951"/>
    </source>
</evidence>
<dbReference type="Gene3D" id="3.40.50.720">
    <property type="entry name" value="NAD(P)-binding Rossmann-like Domain"/>
    <property type="match status" value="1"/>
</dbReference>
<keyword evidence="3" id="KW-0808">Transferase</keyword>
<evidence type="ECO:0000256" key="2">
    <source>
        <dbReference type="ARBA" id="ARBA00006464"/>
    </source>
</evidence>
<dbReference type="Pfam" id="PF13727">
    <property type="entry name" value="CoA_binding_3"/>
    <property type="match status" value="1"/>
</dbReference>
<dbReference type="PANTHER" id="PTHR30576">
    <property type="entry name" value="COLANIC BIOSYNTHESIS UDP-GLUCOSE LIPID CARRIER TRANSFERASE"/>
    <property type="match status" value="1"/>
</dbReference>
<dbReference type="EMBL" id="MHSW01000033">
    <property type="protein sequence ID" value="OHA50591.1"/>
    <property type="molecule type" value="Genomic_DNA"/>
</dbReference>
<dbReference type="InterPro" id="IPR017475">
    <property type="entry name" value="EPS_sugar_tfrase"/>
</dbReference>
<organism evidence="9 10">
    <name type="scientific">Candidatus Terrybacteria bacterium RIFCSPLOWO2_01_FULL_40_23</name>
    <dbReference type="NCBI Taxonomy" id="1802366"/>
    <lineage>
        <taxon>Bacteria</taxon>
        <taxon>Candidatus Terryibacteriota</taxon>
    </lineage>
</organism>
<evidence type="ECO:0000256" key="6">
    <source>
        <dbReference type="ARBA" id="ARBA00023136"/>
    </source>
</evidence>
<dbReference type="Pfam" id="PF02397">
    <property type="entry name" value="Bac_transf"/>
    <property type="match status" value="1"/>
</dbReference>
<dbReference type="Proteomes" id="UP000176951">
    <property type="component" value="Unassembled WGS sequence"/>
</dbReference>
<feature type="domain" description="Bacterial sugar transferase" evidence="8">
    <location>
        <begin position="281"/>
        <end position="480"/>
    </location>
</feature>
<evidence type="ECO:0000259" key="8">
    <source>
        <dbReference type="Pfam" id="PF02397"/>
    </source>
</evidence>
<evidence type="ECO:0000256" key="5">
    <source>
        <dbReference type="ARBA" id="ARBA00022989"/>
    </source>
</evidence>
<sequence length="486" mass="55290">MQNKGLSLIIEIYMFKRLPLWFVVILVPLDFIAASLAGVVAWLLRFHPMIQSLKPVIFKLSFTEYFYLVLLAAAFNTVVIASLGLYNVRQEVKLLGTVTKLIFAASVTFAAITSAIFIRQELFDSRFLVIAWWFFAISFLLLERSAVNFFIDRLGSKIGFPVIKILLIGQDHVSERLAKILNEDRSLGMRVVKHLFVPDKNEISALVADNPIDEILLADTNYPKEKILELIEFANERHLLFSFVPNLFQTLTVNSKTAVIGDVPFVELRRTPLEGWGKIVKRAADMVGSTLGIIFFAPLMLAIALAIKHDSPGPILYKSKRVGPSGHFTMFKFRTMKVEYCTGEGYPNAVEAEKAENDLIQKYNTRSGPVPKVLNDPRRTKLGRFLENSSLDELPQFLNSLKGDISLVGPRPHLPKEVEKYEKIYHRVFALKPGITGMGQISGRSDLNFEDEFRLDLHYIENWSLWLDLIILLKTPFSILFKRHRS</sequence>
<gene>
    <name evidence="9" type="ORF">A3A97_03780</name>
</gene>
<keyword evidence="5 7" id="KW-1133">Transmembrane helix</keyword>
<evidence type="ECO:0000256" key="4">
    <source>
        <dbReference type="ARBA" id="ARBA00022692"/>
    </source>
</evidence>
<feature type="transmembrane region" description="Helical" evidence="7">
    <location>
        <begin position="65"/>
        <end position="86"/>
    </location>
</feature>
<comment type="subcellular location">
    <subcellularLocation>
        <location evidence="1">Membrane</location>
        <topology evidence="1">Multi-pass membrane protein</topology>
    </subcellularLocation>
</comment>
<evidence type="ECO:0000313" key="9">
    <source>
        <dbReference type="EMBL" id="OHA50591.1"/>
    </source>
</evidence>